<proteinExistence type="predicted"/>
<accession>A0A6V7GVM2</accession>
<name>A0A6V7GVM2_9HYME</name>
<sequence length="106" mass="12271">MARRYAMARLLSTNRFTVFHFTFPNRDWRMLDVENPFFSIELRLIGEIESGGCFMNNLAKFTNVTVDIENIAIEDGVKFQKLILHRGTIPATIQDNCPTRNNQKCS</sequence>
<comment type="caution">
    <text evidence="1">The sequence shown here is derived from an EMBL/GenBank/DDBJ whole genome shotgun (WGS) entry which is preliminary data.</text>
</comment>
<organism evidence="1 2">
    <name type="scientific">Heterotrigona itama</name>
    <dbReference type="NCBI Taxonomy" id="395501"/>
    <lineage>
        <taxon>Eukaryota</taxon>
        <taxon>Metazoa</taxon>
        <taxon>Ecdysozoa</taxon>
        <taxon>Arthropoda</taxon>
        <taxon>Hexapoda</taxon>
        <taxon>Insecta</taxon>
        <taxon>Pterygota</taxon>
        <taxon>Neoptera</taxon>
        <taxon>Endopterygota</taxon>
        <taxon>Hymenoptera</taxon>
        <taxon>Apocrita</taxon>
        <taxon>Aculeata</taxon>
        <taxon>Apoidea</taxon>
        <taxon>Anthophila</taxon>
        <taxon>Apidae</taxon>
        <taxon>Heterotrigona</taxon>
    </lineage>
</organism>
<dbReference type="Proteomes" id="UP000752696">
    <property type="component" value="Unassembled WGS sequence"/>
</dbReference>
<dbReference type="AlphaFoldDB" id="A0A6V7GVM2"/>
<protein>
    <submittedName>
        <fullName evidence="1">Uncharacterized protein</fullName>
    </submittedName>
</protein>
<evidence type="ECO:0000313" key="1">
    <source>
        <dbReference type="EMBL" id="CAD1469011.1"/>
    </source>
</evidence>
<reference evidence="1" key="1">
    <citation type="submission" date="2020-07" db="EMBL/GenBank/DDBJ databases">
        <authorList>
            <person name="Nazaruddin N."/>
        </authorList>
    </citation>
    <scope>NUCLEOTIDE SEQUENCE</scope>
</reference>
<keyword evidence="2" id="KW-1185">Reference proteome</keyword>
<evidence type="ECO:0000313" key="2">
    <source>
        <dbReference type="Proteomes" id="UP000752696"/>
    </source>
</evidence>
<dbReference type="EMBL" id="CAJDYZ010001637">
    <property type="protein sequence ID" value="CAD1469011.1"/>
    <property type="molecule type" value="Genomic_DNA"/>
</dbReference>
<gene>
    <name evidence="1" type="ORF">MHI_LOCUS91118</name>
</gene>